<keyword evidence="3 11" id="KW-0032">Aminotransferase</keyword>
<keyword evidence="4 11" id="KW-0028">Amino-acid biosynthesis</keyword>
<dbReference type="SUPFAM" id="SSF56752">
    <property type="entry name" value="D-aminoacid aminotransferase-like PLP-dependent enzymes"/>
    <property type="match status" value="1"/>
</dbReference>
<organism evidence="13 14">
    <name type="scientific">Mycena alexandri</name>
    <dbReference type="NCBI Taxonomy" id="1745969"/>
    <lineage>
        <taxon>Eukaryota</taxon>
        <taxon>Fungi</taxon>
        <taxon>Dikarya</taxon>
        <taxon>Basidiomycota</taxon>
        <taxon>Agaricomycotina</taxon>
        <taxon>Agaricomycetes</taxon>
        <taxon>Agaricomycetidae</taxon>
        <taxon>Agaricales</taxon>
        <taxon>Marasmiineae</taxon>
        <taxon>Mycenaceae</taxon>
        <taxon>Mycena</taxon>
    </lineage>
</organism>
<dbReference type="InterPro" id="IPR043132">
    <property type="entry name" value="BCAT-like_C"/>
</dbReference>
<feature type="modified residue" description="N6-(pyridoxal phosphate)lysine" evidence="8">
    <location>
        <position position="208"/>
    </location>
</feature>
<comment type="cofactor">
    <cofactor evidence="1 10">
        <name>pyridoxal 5'-phosphate</name>
        <dbReference type="ChEBI" id="CHEBI:597326"/>
    </cofactor>
</comment>
<proteinExistence type="inferred from homology"/>
<dbReference type="GO" id="GO:0009098">
    <property type="term" value="P:L-leucine biosynthetic process"/>
    <property type="evidence" value="ECO:0007669"/>
    <property type="project" value="TreeGrafter"/>
</dbReference>
<evidence type="ECO:0000256" key="10">
    <source>
        <dbReference type="RuleBase" id="RU004516"/>
    </source>
</evidence>
<keyword evidence="5 11" id="KW-0808">Transferase</keyword>
<dbReference type="FunFam" id="3.30.470.10:FF:000005">
    <property type="entry name" value="Branched-chain-amino-acid aminotransferase"/>
    <property type="match status" value="1"/>
</dbReference>
<dbReference type="NCBIfam" id="TIGR01123">
    <property type="entry name" value="ilvE_II"/>
    <property type="match status" value="1"/>
</dbReference>
<accession>A0AAD6TAK1</accession>
<dbReference type="EC" id="2.6.1.42" evidence="11"/>
<comment type="catalytic activity">
    <reaction evidence="11">
        <text>L-isoleucine + 2-oxoglutarate = (S)-3-methyl-2-oxopentanoate + L-glutamate</text>
        <dbReference type="Rhea" id="RHEA:24801"/>
        <dbReference type="ChEBI" id="CHEBI:16810"/>
        <dbReference type="ChEBI" id="CHEBI:29985"/>
        <dbReference type="ChEBI" id="CHEBI:35146"/>
        <dbReference type="ChEBI" id="CHEBI:58045"/>
        <dbReference type="EC" id="2.6.1.42"/>
    </reaction>
</comment>
<dbReference type="NCBIfam" id="NF009897">
    <property type="entry name" value="PRK13357.1"/>
    <property type="match status" value="1"/>
</dbReference>
<dbReference type="EMBL" id="JARJCM010000012">
    <property type="protein sequence ID" value="KAJ7042493.1"/>
    <property type="molecule type" value="Genomic_DNA"/>
</dbReference>
<evidence type="ECO:0000256" key="1">
    <source>
        <dbReference type="ARBA" id="ARBA00001933"/>
    </source>
</evidence>
<protein>
    <recommendedName>
        <fullName evidence="11">Branched-chain-amino-acid aminotransferase</fullName>
        <ecNumber evidence="11">2.6.1.42</ecNumber>
    </recommendedName>
</protein>
<keyword evidence="6 10" id="KW-0663">Pyridoxal phosphate</keyword>
<dbReference type="GO" id="GO:0005739">
    <property type="term" value="C:mitochondrion"/>
    <property type="evidence" value="ECO:0007669"/>
    <property type="project" value="TreeGrafter"/>
</dbReference>
<evidence type="ECO:0000313" key="14">
    <source>
        <dbReference type="Proteomes" id="UP001218188"/>
    </source>
</evidence>
<dbReference type="PANTHER" id="PTHR11825:SF44">
    <property type="entry name" value="BRANCHED-CHAIN-AMINO-ACID AMINOTRANSFERASE"/>
    <property type="match status" value="1"/>
</dbReference>
<dbReference type="InterPro" id="IPR001544">
    <property type="entry name" value="Aminotrans_IV"/>
</dbReference>
<dbReference type="Proteomes" id="UP001218188">
    <property type="component" value="Unassembled WGS sequence"/>
</dbReference>
<feature type="compositionally biased region" description="Polar residues" evidence="12">
    <location>
        <begin position="15"/>
        <end position="25"/>
    </location>
</feature>
<evidence type="ECO:0000256" key="9">
    <source>
        <dbReference type="RuleBase" id="RU004106"/>
    </source>
</evidence>
<comment type="catalytic activity">
    <reaction evidence="11">
        <text>L-valine + 2-oxoglutarate = 3-methyl-2-oxobutanoate + L-glutamate</text>
        <dbReference type="Rhea" id="RHEA:24813"/>
        <dbReference type="ChEBI" id="CHEBI:11851"/>
        <dbReference type="ChEBI" id="CHEBI:16810"/>
        <dbReference type="ChEBI" id="CHEBI:29985"/>
        <dbReference type="ChEBI" id="CHEBI:57762"/>
        <dbReference type="EC" id="2.6.1.42"/>
    </reaction>
</comment>
<keyword evidence="14" id="KW-1185">Reference proteome</keyword>
<comment type="caution">
    <text evidence="13">The sequence shown here is derived from an EMBL/GenBank/DDBJ whole genome shotgun (WGS) entry which is preliminary data.</text>
</comment>
<dbReference type="InterPro" id="IPR043131">
    <property type="entry name" value="BCAT-like_N"/>
</dbReference>
<evidence type="ECO:0000256" key="4">
    <source>
        <dbReference type="ARBA" id="ARBA00022605"/>
    </source>
</evidence>
<dbReference type="Gene3D" id="3.30.470.10">
    <property type="match status" value="1"/>
</dbReference>
<reference evidence="13" key="1">
    <citation type="submission" date="2023-03" db="EMBL/GenBank/DDBJ databases">
        <title>Massive genome expansion in bonnet fungi (Mycena s.s.) driven by repeated elements and novel gene families across ecological guilds.</title>
        <authorList>
            <consortium name="Lawrence Berkeley National Laboratory"/>
            <person name="Harder C.B."/>
            <person name="Miyauchi S."/>
            <person name="Viragh M."/>
            <person name="Kuo A."/>
            <person name="Thoen E."/>
            <person name="Andreopoulos B."/>
            <person name="Lu D."/>
            <person name="Skrede I."/>
            <person name="Drula E."/>
            <person name="Henrissat B."/>
            <person name="Morin E."/>
            <person name="Kohler A."/>
            <person name="Barry K."/>
            <person name="LaButti K."/>
            <person name="Morin E."/>
            <person name="Salamov A."/>
            <person name="Lipzen A."/>
            <person name="Mereny Z."/>
            <person name="Hegedus B."/>
            <person name="Baldrian P."/>
            <person name="Stursova M."/>
            <person name="Weitz H."/>
            <person name="Taylor A."/>
            <person name="Grigoriev I.V."/>
            <person name="Nagy L.G."/>
            <person name="Martin F."/>
            <person name="Kauserud H."/>
        </authorList>
    </citation>
    <scope>NUCLEOTIDE SEQUENCE</scope>
    <source>
        <strain evidence="13">CBHHK200</strain>
    </source>
</reference>
<dbReference type="Gene3D" id="3.20.10.10">
    <property type="entry name" value="D-amino Acid Aminotransferase, subunit A, domain 2"/>
    <property type="match status" value="1"/>
</dbReference>
<keyword evidence="7 11" id="KW-0100">Branched-chain amino acid biosynthesis</keyword>
<comment type="catalytic activity">
    <reaction evidence="11">
        <text>L-leucine + 2-oxoglutarate = 4-methyl-2-oxopentanoate + L-glutamate</text>
        <dbReference type="Rhea" id="RHEA:18321"/>
        <dbReference type="ChEBI" id="CHEBI:16810"/>
        <dbReference type="ChEBI" id="CHEBI:17865"/>
        <dbReference type="ChEBI" id="CHEBI:29985"/>
        <dbReference type="ChEBI" id="CHEBI:57427"/>
        <dbReference type="EC" id="2.6.1.42"/>
    </reaction>
</comment>
<dbReference type="PROSITE" id="PS00770">
    <property type="entry name" value="AA_TRANSFER_CLASS_4"/>
    <property type="match status" value="1"/>
</dbReference>
<dbReference type="FunFam" id="3.20.10.10:FF:000004">
    <property type="entry name" value="Branched-chain-amino-acid aminotransferase"/>
    <property type="match status" value="1"/>
</dbReference>
<dbReference type="InterPro" id="IPR036038">
    <property type="entry name" value="Aminotransferase-like"/>
</dbReference>
<evidence type="ECO:0000256" key="5">
    <source>
        <dbReference type="ARBA" id="ARBA00022679"/>
    </source>
</evidence>
<dbReference type="AlphaFoldDB" id="A0AAD6TAK1"/>
<evidence type="ECO:0000256" key="11">
    <source>
        <dbReference type="RuleBase" id="RU004517"/>
    </source>
</evidence>
<evidence type="ECO:0000256" key="3">
    <source>
        <dbReference type="ARBA" id="ARBA00022576"/>
    </source>
</evidence>
<dbReference type="Pfam" id="PF01063">
    <property type="entry name" value="Aminotran_4"/>
    <property type="match status" value="1"/>
</dbReference>
<dbReference type="InterPro" id="IPR033939">
    <property type="entry name" value="BCAT_family"/>
</dbReference>
<gene>
    <name evidence="13" type="ORF">C8F04DRAFT_1292965</name>
</gene>
<evidence type="ECO:0000256" key="12">
    <source>
        <dbReference type="SAM" id="MobiDB-lite"/>
    </source>
</evidence>
<evidence type="ECO:0000256" key="8">
    <source>
        <dbReference type="PIRSR" id="PIRSR006468-1"/>
    </source>
</evidence>
<comment type="similarity">
    <text evidence="2 9">Belongs to the class-IV pyridoxal-phosphate-dependent aminotransferase family.</text>
</comment>
<dbReference type="PIRSF" id="PIRSF006468">
    <property type="entry name" value="BCAT1"/>
    <property type="match status" value="1"/>
</dbReference>
<evidence type="ECO:0000256" key="6">
    <source>
        <dbReference type="ARBA" id="ARBA00022898"/>
    </source>
</evidence>
<dbReference type="CDD" id="cd01557">
    <property type="entry name" value="BCAT_beta_family"/>
    <property type="match status" value="1"/>
</dbReference>
<sequence length="385" mass="41926">MTGELMPATPDIQPSRLQITRNTNPATPPPSNELVFGRTFTDHMLTIPWDAVSGWGTPEIKPYGPFQMEPSATVLHYAQTLFEGMKAYRDEEGKVTLFRPDMNMKRMNNSARRIALPTFDGNALIELIKRLIRIDKHWIPKEPGHSLYVRPTLIGTQKAIGVGPPNEALLFVILSPVGPYYASGFKPVALYGTTEFVRAAPGGTGAYKLGVNYAPGVLPQKSAAALGYAQNLWLHGEEHYLTEVGTMNMFIVFTTEDGSTELVTPPLDGMILPGVTRDSVLTLAREHASGKNKLANLSGQLIVSERSVTMKEVKTAAAAGRLVEMFGAGTAAVISPVDRIGYMGEDIHIPTGEDGMGPVSRPIWTELVGRQWGTIPSEWSVPVTE</sequence>
<dbReference type="InterPro" id="IPR005786">
    <property type="entry name" value="B_amino_transII"/>
</dbReference>
<evidence type="ECO:0000313" key="13">
    <source>
        <dbReference type="EMBL" id="KAJ7042493.1"/>
    </source>
</evidence>
<dbReference type="GO" id="GO:0009099">
    <property type="term" value="P:L-valine biosynthetic process"/>
    <property type="evidence" value="ECO:0007669"/>
    <property type="project" value="TreeGrafter"/>
</dbReference>
<feature type="region of interest" description="Disordered" evidence="12">
    <location>
        <begin position="1"/>
        <end position="31"/>
    </location>
</feature>
<dbReference type="GO" id="GO:0004084">
    <property type="term" value="F:branched-chain-amino-acid transaminase activity"/>
    <property type="evidence" value="ECO:0007669"/>
    <property type="project" value="UniProtKB-EC"/>
</dbReference>
<dbReference type="InterPro" id="IPR018300">
    <property type="entry name" value="Aminotrans_IV_CS"/>
</dbReference>
<evidence type="ECO:0000256" key="7">
    <source>
        <dbReference type="ARBA" id="ARBA00023304"/>
    </source>
</evidence>
<name>A0AAD6TAK1_9AGAR</name>
<evidence type="ECO:0000256" key="2">
    <source>
        <dbReference type="ARBA" id="ARBA00009320"/>
    </source>
</evidence>
<dbReference type="PANTHER" id="PTHR11825">
    <property type="entry name" value="SUBGROUP IIII AMINOTRANSFERASE"/>
    <property type="match status" value="1"/>
</dbReference>